<dbReference type="InterPro" id="IPR002716">
    <property type="entry name" value="PIN_dom"/>
</dbReference>
<protein>
    <recommendedName>
        <fullName evidence="1">PIN domain-containing protein</fullName>
    </recommendedName>
</protein>
<evidence type="ECO:0000313" key="2">
    <source>
        <dbReference type="EMBL" id="KIT14424.1"/>
    </source>
</evidence>
<name>A0A0D1E9R1_9RHOB</name>
<feature type="domain" description="PIN" evidence="1">
    <location>
        <begin position="2"/>
        <end position="109"/>
    </location>
</feature>
<dbReference type="SUPFAM" id="SSF88723">
    <property type="entry name" value="PIN domain-like"/>
    <property type="match status" value="1"/>
</dbReference>
<dbReference type="NCBIfam" id="NF046100">
    <property type="entry name" value="RSP_2648_fam_PIN"/>
    <property type="match status" value="1"/>
</dbReference>
<dbReference type="EMBL" id="JYFE01000074">
    <property type="protein sequence ID" value="KIT14424.1"/>
    <property type="molecule type" value="Genomic_DNA"/>
</dbReference>
<dbReference type="InterPro" id="IPR029060">
    <property type="entry name" value="PIN-like_dom_sf"/>
</dbReference>
<dbReference type="AlphaFoldDB" id="A0A0D1E9R1"/>
<reference evidence="2 3" key="1">
    <citation type="submission" date="2015-02" db="EMBL/GenBank/DDBJ databases">
        <title>Genome Sequence of Jannaschia aquimarina DSM28248, a member of the Roseobacter clade.</title>
        <authorList>
            <person name="Voget S."/>
            <person name="Daniel R."/>
        </authorList>
    </citation>
    <scope>NUCLEOTIDE SEQUENCE [LARGE SCALE GENOMIC DNA]</scope>
    <source>
        <strain evidence="2 3">GSW-M26</strain>
    </source>
</reference>
<accession>A0A0D1E9R1</accession>
<comment type="caution">
    <text evidence="2">The sequence shown here is derived from an EMBL/GenBank/DDBJ whole genome shotgun (WGS) entry which is preliminary data.</text>
</comment>
<organism evidence="2 3">
    <name type="scientific">Jannaschia aquimarina</name>
    <dbReference type="NCBI Taxonomy" id="935700"/>
    <lineage>
        <taxon>Bacteria</taxon>
        <taxon>Pseudomonadati</taxon>
        <taxon>Pseudomonadota</taxon>
        <taxon>Alphaproteobacteria</taxon>
        <taxon>Rhodobacterales</taxon>
        <taxon>Roseobacteraceae</taxon>
        <taxon>Jannaschia</taxon>
    </lineage>
</organism>
<sequence>MRVLLDACVLFPTVLREILIGVAGEGLFEPLWSARILEEWARAAPKLGEGAEAQARGEIAVLRANWPRAEVRIRDGTEARLWLPDPNDIHVLAAAVDGHADALVTFNRRDFPRPEMEETGIALRDPDGFLMDLWLADAAAAERVAGRVHDRAQKMGQQMAMRQMMRRARLPRLGKALDGKMG</sequence>
<dbReference type="Proteomes" id="UP000032232">
    <property type="component" value="Unassembled WGS sequence"/>
</dbReference>
<gene>
    <name evidence="2" type="ORF">jaqu_37120</name>
</gene>
<dbReference type="RefSeq" id="WP_043920471.1">
    <property type="nucleotide sequence ID" value="NZ_FZPF01000010.1"/>
</dbReference>
<evidence type="ECO:0000259" key="1">
    <source>
        <dbReference type="Pfam" id="PF13470"/>
    </source>
</evidence>
<keyword evidence="3" id="KW-1185">Reference proteome</keyword>
<proteinExistence type="predicted"/>
<dbReference type="STRING" id="935700.jaqu_37120"/>
<evidence type="ECO:0000313" key="3">
    <source>
        <dbReference type="Proteomes" id="UP000032232"/>
    </source>
</evidence>
<dbReference type="PATRIC" id="fig|935700.4.peg.3827"/>
<dbReference type="OrthoDB" id="211933at2"/>
<dbReference type="Pfam" id="PF13470">
    <property type="entry name" value="PIN_3"/>
    <property type="match status" value="1"/>
</dbReference>